<comment type="caution">
    <text evidence="1">The sequence shown here is derived from an EMBL/GenBank/DDBJ whole genome shotgun (WGS) entry which is preliminary data.</text>
</comment>
<name>A0A484H3B5_SOUCH</name>
<keyword evidence="2" id="KW-1185">Reference proteome</keyword>
<organism evidence="1 2">
    <name type="scientific">Sousa chinensis</name>
    <name type="common">Indo-pacific humpbacked dolphin</name>
    <name type="synonym">Steno chinensis</name>
    <dbReference type="NCBI Taxonomy" id="103600"/>
    <lineage>
        <taxon>Eukaryota</taxon>
        <taxon>Metazoa</taxon>
        <taxon>Chordata</taxon>
        <taxon>Craniata</taxon>
        <taxon>Vertebrata</taxon>
        <taxon>Euteleostomi</taxon>
        <taxon>Mammalia</taxon>
        <taxon>Eutheria</taxon>
        <taxon>Laurasiatheria</taxon>
        <taxon>Artiodactyla</taxon>
        <taxon>Whippomorpha</taxon>
        <taxon>Cetacea</taxon>
        <taxon>Odontoceti</taxon>
        <taxon>Delphinidae</taxon>
        <taxon>Sousa</taxon>
    </lineage>
</organism>
<feature type="non-terminal residue" evidence="1">
    <location>
        <position position="1"/>
    </location>
</feature>
<reference evidence="1 2" key="1">
    <citation type="journal article" date="2018" name="Genomics">
        <title>Molecular footprints of inshore aquatic adaptation in Indo-Pacific humpback dolphin (Sousa chinensis).</title>
        <authorList>
            <person name="Ming Y."/>
            <person name="Jian J."/>
            <person name="Yu F."/>
            <person name="Yu X."/>
            <person name="Wang J."/>
            <person name="Liu W."/>
        </authorList>
    </citation>
    <scope>NUCLEOTIDE SEQUENCE [LARGE SCALE GENOMIC DNA]</scope>
    <source>
        <strain evidence="1">MY-2018</strain>
        <tissue evidence="1">Skin</tissue>
    </source>
</reference>
<dbReference type="AlphaFoldDB" id="A0A484H3B5"/>
<evidence type="ECO:0000313" key="1">
    <source>
        <dbReference type="EMBL" id="TEA42624.1"/>
    </source>
</evidence>
<dbReference type="EMBL" id="QWLN02000017">
    <property type="protein sequence ID" value="TEA42624.1"/>
    <property type="molecule type" value="Genomic_DNA"/>
</dbReference>
<gene>
    <name evidence="1" type="ORF">DBR06_SOUSAS1610121</name>
</gene>
<accession>A0A484H3B5</accession>
<sequence>PAPSSVLRTRRSLLPFLWMPSKTQAPLPATQFSSFLLDEVTCRSRLGL</sequence>
<feature type="non-terminal residue" evidence="1">
    <location>
        <position position="48"/>
    </location>
</feature>
<evidence type="ECO:0000313" key="2">
    <source>
        <dbReference type="Proteomes" id="UP000295264"/>
    </source>
</evidence>
<dbReference type="Proteomes" id="UP000295264">
    <property type="component" value="Unassembled WGS sequence"/>
</dbReference>
<proteinExistence type="predicted"/>
<protein>
    <submittedName>
        <fullName evidence="1">Uncharacterized protein</fullName>
    </submittedName>
</protein>